<feature type="transmembrane region" description="Helical" evidence="1">
    <location>
        <begin position="115"/>
        <end position="136"/>
    </location>
</feature>
<dbReference type="Proteomes" id="UP000219050">
    <property type="component" value="Plasmid pDY25-C"/>
</dbReference>
<dbReference type="RefSeq" id="WP_097374501.1">
    <property type="nucleotide sequence ID" value="NZ_CP021407.1"/>
</dbReference>
<dbReference type="InterPro" id="IPR036197">
    <property type="entry name" value="NarG-like_sf"/>
</dbReference>
<dbReference type="KEGG" id="cmag:CBW24_17085"/>
<keyword evidence="2" id="KW-0614">Plasmid</keyword>
<keyword evidence="3" id="KW-1185">Reference proteome</keyword>
<name>A0A291M4M1_9RHOB</name>
<keyword evidence="1" id="KW-0812">Transmembrane</keyword>
<geneLocation type="plasmid" evidence="3">
    <name>pdy25-c</name>
</geneLocation>
<dbReference type="AlphaFoldDB" id="A0A291M4M1"/>
<dbReference type="SUPFAM" id="SSF54862">
    <property type="entry name" value="4Fe-4S ferredoxins"/>
    <property type="match status" value="1"/>
</dbReference>
<dbReference type="SUPFAM" id="SSF103501">
    <property type="entry name" value="Respiratory nitrate reductase 1 gamma chain"/>
    <property type="match status" value="1"/>
</dbReference>
<reference evidence="2 3" key="1">
    <citation type="submission" date="2017-05" db="EMBL/GenBank/DDBJ databases">
        <title>Comparative genomic and metabolic analysis of manganese-oxidizing mechanisms in Celeribater manganoxidans DY25T: its adaption to the environment of polymetallic nodule.</title>
        <authorList>
            <person name="Wang X."/>
        </authorList>
    </citation>
    <scope>NUCLEOTIDE SEQUENCE [LARGE SCALE GENOMIC DNA]</scope>
    <source>
        <strain evidence="2 3">DY25</strain>
        <plasmid evidence="3">pdy25-c</plasmid>
    </source>
</reference>
<accession>A0A291M4M1</accession>
<protein>
    <submittedName>
        <fullName evidence="2">4Fe-4S ferredoxin</fullName>
    </submittedName>
</protein>
<gene>
    <name evidence="2" type="ORF">CBW24_17085</name>
</gene>
<evidence type="ECO:0000256" key="1">
    <source>
        <dbReference type="SAM" id="Phobius"/>
    </source>
</evidence>
<keyword evidence="1" id="KW-0472">Membrane</keyword>
<sequence length="369" mass="40033">MSLDVTLQTDPEIYGNTATEEARRQVEICNACRYCEGYCAVFPAITQQKVFTDGDLTQLANLCHNCRGCYYACQYTDPHDFAVNLPKALAETRAESWERHAWPGGLARVFNRHGVALAAALIVGVAVMFWAITALPGEGEGFYAYISHGVMVAIFAPAFLLPLAAIVISLRRYWREVGGTRVTLSDLHGAFRSAATMRNLSGGQGQGCNFEEGDRYSNRRRWLHQAVMYGFLLCFASTSSGTLMHYLLGLEAPYAWYSLPKLLGVPGGVLLVIGGAGLAWLKTKADPELGAPALWGGEMAFVLLLVFVGATGLLLYAATGTGAVGWLLAVHLGSVLAFFLLTPYSKMIHGFYRMAALTRDAQLKSGPQA</sequence>
<dbReference type="EMBL" id="CP021407">
    <property type="protein sequence ID" value="ATI43854.1"/>
    <property type="molecule type" value="Genomic_DNA"/>
</dbReference>
<dbReference type="InterPro" id="IPR012830">
    <property type="entry name" value="Citrate_utilization_prot_B"/>
</dbReference>
<feature type="transmembrane region" description="Helical" evidence="1">
    <location>
        <begin position="323"/>
        <end position="344"/>
    </location>
</feature>
<keyword evidence="1" id="KW-1133">Transmembrane helix</keyword>
<dbReference type="NCBIfam" id="TIGR02484">
    <property type="entry name" value="CitB"/>
    <property type="match status" value="1"/>
</dbReference>
<evidence type="ECO:0000313" key="3">
    <source>
        <dbReference type="Proteomes" id="UP000219050"/>
    </source>
</evidence>
<evidence type="ECO:0000313" key="2">
    <source>
        <dbReference type="EMBL" id="ATI43854.1"/>
    </source>
</evidence>
<feature type="transmembrane region" description="Helical" evidence="1">
    <location>
        <begin position="226"/>
        <end position="248"/>
    </location>
</feature>
<organism evidence="2 3">
    <name type="scientific">Pacificitalea manganoxidans</name>
    <dbReference type="NCBI Taxonomy" id="1411902"/>
    <lineage>
        <taxon>Bacteria</taxon>
        <taxon>Pseudomonadati</taxon>
        <taxon>Pseudomonadota</taxon>
        <taxon>Alphaproteobacteria</taxon>
        <taxon>Rhodobacterales</taxon>
        <taxon>Paracoccaceae</taxon>
        <taxon>Pacificitalea</taxon>
    </lineage>
</organism>
<feature type="transmembrane region" description="Helical" evidence="1">
    <location>
        <begin position="293"/>
        <end position="317"/>
    </location>
</feature>
<dbReference type="OrthoDB" id="3178130at2"/>
<feature type="transmembrane region" description="Helical" evidence="1">
    <location>
        <begin position="254"/>
        <end position="281"/>
    </location>
</feature>
<feature type="transmembrane region" description="Helical" evidence="1">
    <location>
        <begin position="142"/>
        <end position="168"/>
    </location>
</feature>
<proteinExistence type="predicted"/>